<comment type="caution">
    <text evidence="1">The sequence shown here is derived from an EMBL/GenBank/DDBJ whole genome shotgun (WGS) entry which is preliminary data.</text>
</comment>
<dbReference type="AlphaFoldDB" id="A0A6G4XJE1"/>
<dbReference type="EMBL" id="JAAKZW010000072">
    <property type="protein sequence ID" value="NGO77665.1"/>
    <property type="molecule type" value="Genomic_DNA"/>
</dbReference>
<evidence type="ECO:0000313" key="1">
    <source>
        <dbReference type="EMBL" id="NGO77665.1"/>
    </source>
</evidence>
<gene>
    <name evidence="1" type="ORF">G6045_18660</name>
</gene>
<keyword evidence="2" id="KW-1185">Reference proteome</keyword>
<name>A0A6G4XJE1_9ACTN</name>
<sequence length="123" mass="13481">MLSSPQTDQDENWPGPESYTSCVIEREDWSFDGALLWRVPTDTWDGTWAARDTSNPGVGDGGYDPPPTRLFTRCSTTHNGHTFARVSVGVTDRGTAVVGTKEGQMLLFRRSFEEGRARPSGAG</sequence>
<evidence type="ECO:0000313" key="2">
    <source>
        <dbReference type="Proteomes" id="UP000481109"/>
    </source>
</evidence>
<organism evidence="1 2">
    <name type="scientific">Streptomyces mesophilus</name>
    <dbReference type="NCBI Taxonomy" id="1775132"/>
    <lineage>
        <taxon>Bacteria</taxon>
        <taxon>Bacillati</taxon>
        <taxon>Actinomycetota</taxon>
        <taxon>Actinomycetes</taxon>
        <taxon>Kitasatosporales</taxon>
        <taxon>Streptomycetaceae</taxon>
        <taxon>Streptomyces</taxon>
    </lineage>
</organism>
<reference evidence="1 2" key="1">
    <citation type="submission" date="2020-02" db="EMBL/GenBank/DDBJ databases">
        <title>Whole-genome analyses of novel actinobacteria.</title>
        <authorList>
            <person name="Sahin N."/>
            <person name="Tokatli A."/>
        </authorList>
    </citation>
    <scope>NUCLEOTIDE SEQUENCE [LARGE SCALE GENOMIC DNA]</scope>
    <source>
        <strain evidence="1 2">YC504</strain>
    </source>
</reference>
<proteinExistence type="predicted"/>
<accession>A0A6G4XJE1</accession>
<dbReference type="RefSeq" id="WP_165333124.1">
    <property type="nucleotide sequence ID" value="NZ_JAAKZW010000072.1"/>
</dbReference>
<dbReference type="Proteomes" id="UP000481109">
    <property type="component" value="Unassembled WGS sequence"/>
</dbReference>
<protein>
    <submittedName>
        <fullName evidence="1">Uncharacterized protein</fullName>
    </submittedName>
</protein>